<evidence type="ECO:0000313" key="10">
    <source>
        <dbReference type="Proteomes" id="UP000076738"/>
    </source>
</evidence>
<keyword evidence="6" id="KW-0238">DNA-binding</keyword>
<gene>
    <name evidence="9" type="ORF">CALVIDRAFT_598069</name>
</gene>
<keyword evidence="5" id="KW-0694">RNA-binding</keyword>
<dbReference type="SUPFAM" id="SSF74784">
    <property type="entry name" value="Translin"/>
    <property type="match status" value="1"/>
</dbReference>
<keyword evidence="4" id="KW-0963">Cytoplasm</keyword>
<dbReference type="CDD" id="cd14819">
    <property type="entry name" value="Translin"/>
    <property type="match status" value="1"/>
</dbReference>
<dbReference type="GO" id="GO:0005737">
    <property type="term" value="C:cytoplasm"/>
    <property type="evidence" value="ECO:0007669"/>
    <property type="project" value="UniProtKB-SubCell"/>
</dbReference>
<dbReference type="EMBL" id="KV417282">
    <property type="protein sequence ID" value="KZO96944.1"/>
    <property type="molecule type" value="Genomic_DNA"/>
</dbReference>
<dbReference type="GO" id="GO:0016070">
    <property type="term" value="P:RNA metabolic process"/>
    <property type="evidence" value="ECO:0007669"/>
    <property type="project" value="InterPro"/>
</dbReference>
<accession>A0A167MPV1</accession>
<protein>
    <submittedName>
        <fullName evidence="9">Translin</fullName>
    </submittedName>
</protein>
<dbReference type="GO" id="GO:0003723">
    <property type="term" value="F:RNA binding"/>
    <property type="evidence" value="ECO:0007669"/>
    <property type="project" value="UniProtKB-KW"/>
</dbReference>
<reference evidence="9 10" key="1">
    <citation type="journal article" date="2016" name="Mol. Biol. Evol.">
        <title>Comparative Genomics of Early-Diverging Mushroom-Forming Fungi Provides Insights into the Origins of Lignocellulose Decay Capabilities.</title>
        <authorList>
            <person name="Nagy L.G."/>
            <person name="Riley R."/>
            <person name="Tritt A."/>
            <person name="Adam C."/>
            <person name="Daum C."/>
            <person name="Floudas D."/>
            <person name="Sun H."/>
            <person name="Yadav J.S."/>
            <person name="Pangilinan J."/>
            <person name="Larsson K.H."/>
            <person name="Matsuura K."/>
            <person name="Barry K."/>
            <person name="Labutti K."/>
            <person name="Kuo R."/>
            <person name="Ohm R.A."/>
            <person name="Bhattacharya S.S."/>
            <person name="Shirouzu T."/>
            <person name="Yoshinaga Y."/>
            <person name="Martin F.M."/>
            <person name="Grigoriev I.V."/>
            <person name="Hibbett D.S."/>
        </authorList>
    </citation>
    <scope>NUCLEOTIDE SEQUENCE [LARGE SCALE GENOMIC DNA]</scope>
    <source>
        <strain evidence="9 10">TUFC12733</strain>
    </source>
</reference>
<dbReference type="FunFam" id="1.20.58.200:FF:000002">
    <property type="entry name" value="Putative translin"/>
    <property type="match status" value="1"/>
</dbReference>
<name>A0A167MPV1_CALVF</name>
<evidence type="ECO:0000313" key="9">
    <source>
        <dbReference type="EMBL" id="KZO96944.1"/>
    </source>
</evidence>
<dbReference type="Gene3D" id="1.20.58.190">
    <property type="entry name" value="Translin, domain 1"/>
    <property type="match status" value="1"/>
</dbReference>
<dbReference type="Proteomes" id="UP000076738">
    <property type="component" value="Unassembled WGS sequence"/>
</dbReference>
<dbReference type="Gene3D" id="1.20.58.200">
    <property type="entry name" value="Translin, domain 2"/>
    <property type="match status" value="1"/>
</dbReference>
<dbReference type="InterPro" id="IPR033956">
    <property type="entry name" value="Translin"/>
</dbReference>
<keyword evidence="10" id="KW-1185">Reference proteome</keyword>
<dbReference type="OrthoDB" id="829at2759"/>
<dbReference type="GO" id="GO:0003697">
    <property type="term" value="F:single-stranded DNA binding"/>
    <property type="evidence" value="ECO:0007669"/>
    <property type="project" value="InterPro"/>
</dbReference>
<evidence type="ECO:0000256" key="6">
    <source>
        <dbReference type="ARBA" id="ARBA00023125"/>
    </source>
</evidence>
<keyword evidence="7" id="KW-0539">Nucleus</keyword>
<comment type="similarity">
    <text evidence="3">Belongs to the translin family.</text>
</comment>
<evidence type="ECO:0000256" key="2">
    <source>
        <dbReference type="ARBA" id="ARBA00004496"/>
    </source>
</evidence>
<dbReference type="InterPro" id="IPR036081">
    <property type="entry name" value="Translin_sf"/>
</dbReference>
<dbReference type="PANTHER" id="PTHR10741">
    <property type="entry name" value="TRANSLIN AND TRANSLIN ASSOCIATED PROTEIN X"/>
    <property type="match status" value="1"/>
</dbReference>
<evidence type="ECO:0000256" key="4">
    <source>
        <dbReference type="ARBA" id="ARBA00022490"/>
    </source>
</evidence>
<evidence type="ECO:0000256" key="7">
    <source>
        <dbReference type="ARBA" id="ARBA00023242"/>
    </source>
</evidence>
<evidence type="ECO:0000256" key="3">
    <source>
        <dbReference type="ARBA" id="ARBA00005902"/>
    </source>
</evidence>
<comment type="subcellular location">
    <subcellularLocation>
        <location evidence="2">Cytoplasm</location>
    </subcellularLocation>
    <subcellularLocation>
        <location evidence="1">Nucleus</location>
    </subcellularLocation>
</comment>
<keyword evidence="8" id="KW-0175">Coiled coil</keyword>
<evidence type="ECO:0000256" key="8">
    <source>
        <dbReference type="SAM" id="Coils"/>
    </source>
</evidence>
<dbReference type="GO" id="GO:0005634">
    <property type="term" value="C:nucleus"/>
    <property type="evidence" value="ECO:0007669"/>
    <property type="project" value="UniProtKB-SubCell"/>
</dbReference>
<feature type="coiled-coil region" evidence="8">
    <location>
        <begin position="6"/>
        <end position="40"/>
    </location>
</feature>
<proteinExistence type="inferred from homology"/>
<dbReference type="InterPro" id="IPR016068">
    <property type="entry name" value="Translin_N"/>
</dbReference>
<organism evidence="9 10">
    <name type="scientific">Calocera viscosa (strain TUFC12733)</name>
    <dbReference type="NCBI Taxonomy" id="1330018"/>
    <lineage>
        <taxon>Eukaryota</taxon>
        <taxon>Fungi</taxon>
        <taxon>Dikarya</taxon>
        <taxon>Basidiomycota</taxon>
        <taxon>Agaricomycotina</taxon>
        <taxon>Dacrymycetes</taxon>
        <taxon>Dacrymycetales</taxon>
        <taxon>Dacrymycetaceae</taxon>
        <taxon>Calocera</taxon>
    </lineage>
</organism>
<dbReference type="InterPro" id="IPR016069">
    <property type="entry name" value="Translin_C"/>
</dbReference>
<evidence type="ECO:0000256" key="5">
    <source>
        <dbReference type="ARBA" id="ARBA00022884"/>
    </source>
</evidence>
<sequence>MDEKDFQEMSVQLEQEANLREKLKDEVLKLEQKSRSMQGTMNKIHATPTAQLPKIISTVKPVVESCKDDTRAIAFLVPPNNYWRWKQMWSQAVQGVVFTLALCKFLEDGTLITLPEVSQVLGVEADWKDRFTIATEDYLHGIISLVNELSRLAVNAVTLGDFDAPFRISVFVKDLFAGFSLLNLKNDGLRRRFDSLKYDVKRIEEVVYDVSLRKLNTPTTGGDETMS</sequence>
<evidence type="ECO:0000256" key="1">
    <source>
        <dbReference type="ARBA" id="ARBA00004123"/>
    </source>
</evidence>
<dbReference type="AlphaFoldDB" id="A0A167MPV1"/>
<dbReference type="Pfam" id="PF01997">
    <property type="entry name" value="Translin"/>
    <property type="match status" value="1"/>
</dbReference>
<dbReference type="GO" id="GO:0043565">
    <property type="term" value="F:sequence-specific DNA binding"/>
    <property type="evidence" value="ECO:0007669"/>
    <property type="project" value="InterPro"/>
</dbReference>
<dbReference type="STRING" id="1330018.A0A167MPV1"/>
<dbReference type="InterPro" id="IPR002848">
    <property type="entry name" value="Translin_fam"/>
</dbReference>